<evidence type="ECO:0000256" key="2">
    <source>
        <dbReference type="ARBA" id="ARBA00022723"/>
    </source>
</evidence>
<gene>
    <name evidence="8 11" type="primary">ispG</name>
    <name evidence="11" type="ORF">EJV47_06355</name>
</gene>
<feature type="domain" description="IspG C-terminal" evidence="10">
    <location>
        <begin position="593"/>
        <end position="681"/>
    </location>
</feature>
<dbReference type="Pfam" id="PF26540">
    <property type="entry name" value="GcpE_C"/>
    <property type="match status" value="1"/>
</dbReference>
<comment type="similarity">
    <text evidence="8">Belongs to the IspG family.</text>
</comment>
<evidence type="ECO:0000259" key="10">
    <source>
        <dbReference type="Pfam" id="PF26540"/>
    </source>
</evidence>
<keyword evidence="1 8" id="KW-0004">4Fe-4S</keyword>
<dbReference type="GO" id="GO:0016114">
    <property type="term" value="P:terpenoid biosynthetic process"/>
    <property type="evidence" value="ECO:0007669"/>
    <property type="project" value="InterPro"/>
</dbReference>
<dbReference type="Gene3D" id="3.30.413.10">
    <property type="entry name" value="Sulfite Reductase Hemoprotein, domain 1"/>
    <property type="match status" value="1"/>
</dbReference>
<protein>
    <recommendedName>
        <fullName evidence="8">4-hydroxy-3-methylbut-2-en-1-yl diphosphate synthase (flavodoxin)</fullName>
        <ecNumber evidence="8">1.17.7.3</ecNumber>
    </recommendedName>
    <alternativeName>
        <fullName evidence="8">1-hydroxy-2-methyl-2-(E)-butenyl 4-diphosphate synthase</fullName>
    </alternativeName>
</protein>
<dbReference type="RefSeq" id="WP_126692315.1">
    <property type="nucleotide sequence ID" value="NZ_RXOF01000003.1"/>
</dbReference>
<comment type="pathway">
    <text evidence="8">Isoprenoid biosynthesis; isopentenyl diphosphate biosynthesis via DXP pathway; isopentenyl diphosphate from 1-deoxy-D-xylulose 5-phosphate: step 5/6.</text>
</comment>
<dbReference type="SUPFAM" id="SSF56014">
    <property type="entry name" value="Nitrite and sulphite reductase 4Fe-4S domain-like"/>
    <property type="match status" value="1"/>
</dbReference>
<dbReference type="Pfam" id="PF04551">
    <property type="entry name" value="GcpE"/>
    <property type="match status" value="1"/>
</dbReference>
<keyword evidence="2 8" id="KW-0479">Metal-binding</keyword>
<keyword evidence="3 8" id="KW-0560">Oxidoreductase</keyword>
<keyword evidence="4 8" id="KW-0408">Iron</keyword>
<dbReference type="InterPro" id="IPR011005">
    <property type="entry name" value="Dihydropteroate_synth-like_sf"/>
</dbReference>
<dbReference type="NCBIfam" id="TIGR00612">
    <property type="entry name" value="ispG_gcpE"/>
    <property type="match status" value="1"/>
</dbReference>
<evidence type="ECO:0000256" key="4">
    <source>
        <dbReference type="ARBA" id="ARBA00023004"/>
    </source>
</evidence>
<comment type="caution">
    <text evidence="11">The sequence shown here is derived from an EMBL/GenBank/DDBJ whole genome shotgun (WGS) entry which is preliminary data.</text>
</comment>
<dbReference type="UniPathway" id="UPA00056">
    <property type="reaction ID" value="UER00096"/>
</dbReference>
<evidence type="ECO:0000259" key="9">
    <source>
        <dbReference type="Pfam" id="PF04551"/>
    </source>
</evidence>
<dbReference type="AlphaFoldDB" id="A0A3S0HAM3"/>
<dbReference type="Proteomes" id="UP000282184">
    <property type="component" value="Unassembled WGS sequence"/>
</dbReference>
<dbReference type="InterPro" id="IPR017178">
    <property type="entry name" value="IspG_atypical"/>
</dbReference>
<name>A0A3S0HAM3_9BACT</name>
<dbReference type="PIRSF" id="PIRSF037336">
    <property type="entry name" value="IspG_like"/>
    <property type="match status" value="1"/>
</dbReference>
<evidence type="ECO:0000256" key="7">
    <source>
        <dbReference type="ARBA" id="ARBA00051119"/>
    </source>
</evidence>
<feature type="domain" description="IspG TIM-barrel" evidence="9">
    <location>
        <begin position="23"/>
        <end position="291"/>
    </location>
</feature>
<evidence type="ECO:0000313" key="12">
    <source>
        <dbReference type="Proteomes" id="UP000282184"/>
    </source>
</evidence>
<keyword evidence="12" id="KW-1185">Reference proteome</keyword>
<comment type="catalytic activity">
    <reaction evidence="7">
        <text>(2E)-4-hydroxy-3-methylbut-2-enyl diphosphate + 2 oxidized [2Fe-2S]-[ferredoxin] + H2O = 2-C-methyl-D-erythritol 2,4-cyclic diphosphate + 2 reduced [2Fe-2S]-[ferredoxin] + H(+)</text>
        <dbReference type="Rhea" id="RHEA:26119"/>
        <dbReference type="Rhea" id="RHEA-COMP:10000"/>
        <dbReference type="Rhea" id="RHEA-COMP:10001"/>
        <dbReference type="ChEBI" id="CHEBI:15377"/>
        <dbReference type="ChEBI" id="CHEBI:15378"/>
        <dbReference type="ChEBI" id="CHEBI:33737"/>
        <dbReference type="ChEBI" id="CHEBI:33738"/>
        <dbReference type="ChEBI" id="CHEBI:58483"/>
        <dbReference type="ChEBI" id="CHEBI:128753"/>
        <dbReference type="EC" id="1.17.7.1"/>
    </reaction>
</comment>
<dbReference type="GO" id="GO:0005506">
    <property type="term" value="F:iron ion binding"/>
    <property type="evidence" value="ECO:0007669"/>
    <property type="project" value="InterPro"/>
</dbReference>
<evidence type="ECO:0000256" key="3">
    <source>
        <dbReference type="ARBA" id="ARBA00023002"/>
    </source>
</evidence>
<dbReference type="HAMAP" id="MF_00159">
    <property type="entry name" value="IspG"/>
    <property type="match status" value="1"/>
</dbReference>
<dbReference type="GO" id="GO:0051539">
    <property type="term" value="F:4 iron, 4 sulfur cluster binding"/>
    <property type="evidence" value="ECO:0007669"/>
    <property type="project" value="UniProtKB-UniRule"/>
</dbReference>
<sequence>MSTSSESKIYCPSLTEYKRREARVVNIGDLPLGGHYPIRVQSMTTVDTMDTLGSVEEVLRMVEAGCEYVRITAPSMKEAQNLQEIKKELRRRGCAVPLIADIHFTPNAAELAARIVEKVRVNPGNYVDKKKFQTIEYTDAEYQGEIERIRERFRPLVQICKQYGTAMRIGTNHGSLSDRILSRYGDTPLGMVESALEFLRICEDENYYDVVLSMKASNTQVMVQAYRLLVQKLDAEGLQPYPLHLGVTEAGEAEDGRIKSAVGIGTLLEDGLGDTVRVSLTEPPEAEAPVARMLIDRYTNRAAEAKPILSLINNEELIINNSSKSDAAESVDAITNSSLLIINSQIPIDPFQYHRRQTHEVLNIGGQNVPRVLADISRLPQVEYADLRCVGHLYSAFLDKFQMNDLGADYIYTGQRPIPFMLPNGLKELVDYAAWIDGGKREDHFPVLTHSEYAVAAAKHPEANFVFHNLESLTPAAIDQLRADRTAVIILYTDNAHAMPEIRRAFFRLINKGVTNPVIINRQYPDQAAEQTQLYAATDVGGLLLDGLGDGVVLSTEKLPDADQNTWLSRLDGLNQLSFGILQAARTRMSKTEYISCPSCGRTLFDLPETTAMIRRRTDHLKGVKIGIMGCIVNGPGEMADADYGYVGVGRGKIALYRGQEVIKKSVPEEAAVDELINLIREDGRWVEPVAVEEPVGA</sequence>
<evidence type="ECO:0000256" key="8">
    <source>
        <dbReference type="HAMAP-Rule" id="MF_00159"/>
    </source>
</evidence>
<keyword evidence="6 8" id="KW-0414">Isoprene biosynthesis</keyword>
<accession>A0A3S0HAM3</accession>
<dbReference type="GO" id="GO:0019288">
    <property type="term" value="P:isopentenyl diphosphate biosynthetic process, methylerythritol 4-phosphate pathway"/>
    <property type="evidence" value="ECO:0007669"/>
    <property type="project" value="UniProtKB-UniRule"/>
</dbReference>
<dbReference type="EMBL" id="RXOF01000003">
    <property type="protein sequence ID" value="RTQ51422.1"/>
    <property type="molecule type" value="Genomic_DNA"/>
</dbReference>
<reference evidence="11 12" key="1">
    <citation type="submission" date="2018-12" db="EMBL/GenBank/DDBJ databases">
        <title>Hymenobacter gummosus sp. nov., isolated from a spring.</title>
        <authorList>
            <person name="Nie L."/>
        </authorList>
    </citation>
    <scope>NUCLEOTIDE SEQUENCE [LARGE SCALE GENOMIC DNA]</scope>
    <source>
        <strain evidence="11 12">KCTC 52166</strain>
    </source>
</reference>
<feature type="binding site" evidence="8">
    <location>
        <position position="597"/>
    </location>
    <ligand>
        <name>[4Fe-4S] cluster</name>
        <dbReference type="ChEBI" id="CHEBI:49883"/>
    </ligand>
</feature>
<evidence type="ECO:0000256" key="6">
    <source>
        <dbReference type="ARBA" id="ARBA00023229"/>
    </source>
</evidence>
<evidence type="ECO:0000256" key="5">
    <source>
        <dbReference type="ARBA" id="ARBA00023014"/>
    </source>
</evidence>
<feature type="binding site" evidence="8">
    <location>
        <position position="631"/>
    </location>
    <ligand>
        <name>[4Fe-4S] cluster</name>
        <dbReference type="ChEBI" id="CHEBI:49883"/>
    </ligand>
</feature>
<dbReference type="InterPro" id="IPR058579">
    <property type="entry name" value="IspG_C"/>
</dbReference>
<feature type="binding site" evidence="8">
    <location>
        <position position="600"/>
    </location>
    <ligand>
        <name>[4Fe-4S] cluster</name>
        <dbReference type="ChEBI" id="CHEBI:49883"/>
    </ligand>
</feature>
<dbReference type="GO" id="GO:0141197">
    <property type="term" value="F:4-hydroxy-3-methylbut-2-enyl-diphosphate synthase activity (flavodoxin)"/>
    <property type="evidence" value="ECO:0007669"/>
    <property type="project" value="UniProtKB-EC"/>
</dbReference>
<evidence type="ECO:0000313" key="11">
    <source>
        <dbReference type="EMBL" id="RTQ51422.1"/>
    </source>
</evidence>
<dbReference type="FunFam" id="3.30.413.10:FF:000006">
    <property type="entry name" value="4-hydroxy-3-methylbut-2-en-1-yl diphosphate synthase (flavodoxin)"/>
    <property type="match status" value="1"/>
</dbReference>
<dbReference type="PANTHER" id="PTHR30454">
    <property type="entry name" value="4-HYDROXY-3-METHYLBUT-2-EN-1-YL DIPHOSPHATE SYNTHASE"/>
    <property type="match status" value="1"/>
</dbReference>
<comment type="function">
    <text evidence="8">Converts 2C-methyl-D-erythritol 2,4-cyclodiphosphate (ME-2,4cPP) into 1-hydroxy-2-methyl-2-(E)-butenyl 4-diphosphate.</text>
</comment>
<comment type="catalytic activity">
    <reaction evidence="8">
        <text>(2E)-4-hydroxy-3-methylbut-2-enyl diphosphate + oxidized [flavodoxin] + H2O + 2 H(+) = 2-C-methyl-D-erythritol 2,4-cyclic diphosphate + reduced [flavodoxin]</text>
        <dbReference type="Rhea" id="RHEA:43604"/>
        <dbReference type="Rhea" id="RHEA-COMP:10622"/>
        <dbReference type="Rhea" id="RHEA-COMP:10623"/>
        <dbReference type="ChEBI" id="CHEBI:15377"/>
        <dbReference type="ChEBI" id="CHEBI:15378"/>
        <dbReference type="ChEBI" id="CHEBI:57618"/>
        <dbReference type="ChEBI" id="CHEBI:58210"/>
        <dbReference type="ChEBI" id="CHEBI:58483"/>
        <dbReference type="ChEBI" id="CHEBI:128753"/>
        <dbReference type="EC" id="1.17.7.3"/>
    </reaction>
</comment>
<dbReference type="InterPro" id="IPR058578">
    <property type="entry name" value="IspG_TIM"/>
</dbReference>
<dbReference type="FunFam" id="3.20.20.20:FF:000005">
    <property type="entry name" value="4-hydroxy-3-methylbut-2-en-1-yl diphosphate synthase (flavodoxin)"/>
    <property type="match status" value="1"/>
</dbReference>
<organism evidence="11 12">
    <name type="scientific">Hymenobacter gummosus</name>
    <dbReference type="NCBI Taxonomy" id="1776032"/>
    <lineage>
        <taxon>Bacteria</taxon>
        <taxon>Pseudomonadati</taxon>
        <taxon>Bacteroidota</taxon>
        <taxon>Cytophagia</taxon>
        <taxon>Cytophagales</taxon>
        <taxon>Hymenobacteraceae</taxon>
        <taxon>Hymenobacter</taxon>
    </lineage>
</organism>
<proteinExistence type="inferred from homology"/>
<dbReference type="PANTHER" id="PTHR30454:SF0">
    <property type="entry name" value="4-HYDROXY-3-METHYLBUT-2-EN-1-YL DIPHOSPHATE SYNTHASE (FERREDOXIN), CHLOROPLASTIC"/>
    <property type="match status" value="1"/>
</dbReference>
<dbReference type="GO" id="GO:0046429">
    <property type="term" value="F:4-hydroxy-3-methylbut-2-en-1-yl diphosphate synthase activity (ferredoxin)"/>
    <property type="evidence" value="ECO:0007669"/>
    <property type="project" value="UniProtKB-UniRule"/>
</dbReference>
<feature type="binding site" evidence="8">
    <location>
        <position position="638"/>
    </location>
    <ligand>
        <name>[4Fe-4S] cluster</name>
        <dbReference type="ChEBI" id="CHEBI:49883"/>
    </ligand>
</feature>
<comment type="cofactor">
    <cofactor evidence="8">
        <name>[4Fe-4S] cluster</name>
        <dbReference type="ChEBI" id="CHEBI:49883"/>
    </cofactor>
    <text evidence="8">Binds 1 [4Fe-4S] cluster.</text>
</comment>
<dbReference type="EC" id="1.17.7.3" evidence="8"/>
<dbReference type="OrthoDB" id="9803214at2"/>
<dbReference type="InterPro" id="IPR045854">
    <property type="entry name" value="NO2/SO3_Rdtase_4Fe4S_sf"/>
</dbReference>
<keyword evidence="5 8" id="KW-0411">Iron-sulfur</keyword>
<dbReference type="InterPro" id="IPR004588">
    <property type="entry name" value="IspG_bac-typ"/>
</dbReference>
<evidence type="ECO:0000256" key="1">
    <source>
        <dbReference type="ARBA" id="ARBA00022485"/>
    </source>
</evidence>
<dbReference type="Gene3D" id="3.20.20.20">
    <property type="entry name" value="Dihydropteroate synthase-like"/>
    <property type="match status" value="1"/>
</dbReference>